<dbReference type="EMBL" id="OY731398">
    <property type="protein sequence ID" value="CAJ1882055.1"/>
    <property type="molecule type" value="Genomic_DNA"/>
</dbReference>
<evidence type="ECO:0000313" key="1">
    <source>
        <dbReference type="EMBL" id="CAJ1882055.1"/>
    </source>
</evidence>
<keyword evidence="2" id="KW-1185">Reference proteome</keyword>
<dbReference type="Gramene" id="rna-AYBTSS11_LOCUS2709">
    <property type="protein sequence ID" value="CAJ1882055.1"/>
    <property type="gene ID" value="gene-AYBTSS11_LOCUS2709"/>
</dbReference>
<protein>
    <submittedName>
        <fullName evidence="1">Uncharacterized protein</fullName>
    </submittedName>
</protein>
<dbReference type="AlphaFoldDB" id="A0AA86VW31"/>
<evidence type="ECO:0000313" key="2">
    <source>
        <dbReference type="Proteomes" id="UP001189624"/>
    </source>
</evidence>
<gene>
    <name evidence="1" type="ORF">AYBTSS11_LOCUS2709</name>
</gene>
<organism evidence="1 2">
    <name type="scientific">Sphenostylis stenocarpa</name>
    <dbReference type="NCBI Taxonomy" id="92480"/>
    <lineage>
        <taxon>Eukaryota</taxon>
        <taxon>Viridiplantae</taxon>
        <taxon>Streptophyta</taxon>
        <taxon>Embryophyta</taxon>
        <taxon>Tracheophyta</taxon>
        <taxon>Spermatophyta</taxon>
        <taxon>Magnoliopsida</taxon>
        <taxon>eudicotyledons</taxon>
        <taxon>Gunneridae</taxon>
        <taxon>Pentapetalae</taxon>
        <taxon>rosids</taxon>
        <taxon>fabids</taxon>
        <taxon>Fabales</taxon>
        <taxon>Fabaceae</taxon>
        <taxon>Papilionoideae</taxon>
        <taxon>50 kb inversion clade</taxon>
        <taxon>NPAAA clade</taxon>
        <taxon>indigoferoid/millettioid clade</taxon>
        <taxon>Phaseoleae</taxon>
        <taxon>Sphenostylis</taxon>
    </lineage>
</organism>
<proteinExistence type="predicted"/>
<sequence length="74" mass="8298">MPALCNLNLAHDSVGFIPISLGCPWTTTIRLPNAKETKCADDHDSTHSAIIGFICFQIPIIIREETNNSRFWIK</sequence>
<name>A0AA86VW31_9FABA</name>
<accession>A0AA86VW31</accession>
<reference evidence="1" key="1">
    <citation type="submission" date="2023-10" db="EMBL/GenBank/DDBJ databases">
        <authorList>
            <person name="Domelevo Entfellner J.-B."/>
        </authorList>
    </citation>
    <scope>NUCLEOTIDE SEQUENCE</scope>
</reference>
<dbReference type="Proteomes" id="UP001189624">
    <property type="component" value="Chromosome 1"/>
</dbReference>